<evidence type="ECO:0000313" key="2">
    <source>
        <dbReference type="EMBL" id="KAL3692365.1"/>
    </source>
</evidence>
<feature type="region of interest" description="Disordered" evidence="1">
    <location>
        <begin position="53"/>
        <end position="109"/>
    </location>
</feature>
<name>A0ABD3HPZ9_9MARC</name>
<evidence type="ECO:0000256" key="1">
    <source>
        <dbReference type="SAM" id="MobiDB-lite"/>
    </source>
</evidence>
<feature type="compositionally biased region" description="Polar residues" evidence="1">
    <location>
        <begin position="79"/>
        <end position="100"/>
    </location>
</feature>
<protein>
    <submittedName>
        <fullName evidence="2">Uncharacterized protein</fullName>
    </submittedName>
</protein>
<proteinExistence type="predicted"/>
<dbReference type="AlphaFoldDB" id="A0ABD3HPZ9"/>
<accession>A0ABD3HPZ9</accession>
<evidence type="ECO:0000313" key="3">
    <source>
        <dbReference type="Proteomes" id="UP001633002"/>
    </source>
</evidence>
<dbReference type="EMBL" id="JBJQOH010000003">
    <property type="protein sequence ID" value="KAL3692365.1"/>
    <property type="molecule type" value="Genomic_DNA"/>
</dbReference>
<comment type="caution">
    <text evidence="2">The sequence shown here is derived from an EMBL/GenBank/DDBJ whole genome shotgun (WGS) entry which is preliminary data.</text>
</comment>
<keyword evidence="3" id="KW-1185">Reference proteome</keyword>
<organism evidence="2 3">
    <name type="scientific">Riccia sorocarpa</name>
    <dbReference type="NCBI Taxonomy" id="122646"/>
    <lineage>
        <taxon>Eukaryota</taxon>
        <taxon>Viridiplantae</taxon>
        <taxon>Streptophyta</taxon>
        <taxon>Embryophyta</taxon>
        <taxon>Marchantiophyta</taxon>
        <taxon>Marchantiopsida</taxon>
        <taxon>Marchantiidae</taxon>
        <taxon>Marchantiales</taxon>
        <taxon>Ricciaceae</taxon>
        <taxon>Riccia</taxon>
    </lineage>
</organism>
<sequence>MRAMNNFVEAVSLEQISHFSHSHFTLQILNLVACRALCFYGVDLVEVAPVSASDHGVDDGEILPEVVAAPDATRRDIPESSTRAQEPSLGSGQNSGPQTEAEQEVLGPQSFLDRAAGATDDTGRGLPMNVAIGVVVMTFVLYCE</sequence>
<dbReference type="Proteomes" id="UP001633002">
    <property type="component" value="Unassembled WGS sequence"/>
</dbReference>
<gene>
    <name evidence="2" type="ORF">R1sor_006016</name>
</gene>
<reference evidence="2 3" key="1">
    <citation type="submission" date="2024-09" db="EMBL/GenBank/DDBJ databases">
        <title>Chromosome-scale assembly of Riccia sorocarpa.</title>
        <authorList>
            <person name="Paukszto L."/>
        </authorList>
    </citation>
    <scope>NUCLEOTIDE SEQUENCE [LARGE SCALE GENOMIC DNA]</scope>
    <source>
        <strain evidence="2">LP-2024</strain>
        <tissue evidence="2">Aerial parts of the thallus</tissue>
    </source>
</reference>